<dbReference type="Proteomes" id="UP000193450">
    <property type="component" value="Chromosome"/>
</dbReference>
<gene>
    <name evidence="2" type="ORF">BST96_15245</name>
</gene>
<sequence length="147" mass="16693">MKTPVLSLAIVPSKYVASYLISLHALIVLSLCYLALPTLAISLLVMVIISHGVYCLWRFCYAGHKAWVDSIQYSQQAWLLYRAGYSEWVDLRSATVWRWLIVLNFRSETGRCCPVVLLPDSSSPELLRQLRVLLKHKPVYKTGGINP</sequence>
<proteinExistence type="predicted"/>
<keyword evidence="1" id="KW-0812">Transmembrane</keyword>
<dbReference type="EMBL" id="CP019343">
    <property type="protein sequence ID" value="ARN75348.1"/>
    <property type="molecule type" value="Genomic_DNA"/>
</dbReference>
<evidence type="ECO:0008006" key="4">
    <source>
        <dbReference type="Google" id="ProtNLM"/>
    </source>
</evidence>
<dbReference type="AlphaFoldDB" id="A0A1X9NBD6"/>
<dbReference type="RefSeq" id="WP_085759525.1">
    <property type="nucleotide sequence ID" value="NZ_CP019343.1"/>
</dbReference>
<evidence type="ECO:0000313" key="2">
    <source>
        <dbReference type="EMBL" id="ARN75348.1"/>
    </source>
</evidence>
<accession>A0A1X9NBD6</accession>
<dbReference type="KEGG" id="osg:BST96_15245"/>
<dbReference type="InterPro" id="IPR009883">
    <property type="entry name" value="YgfX"/>
</dbReference>
<dbReference type="STRING" id="716816.BST96_15245"/>
<dbReference type="OrthoDB" id="5738160at2"/>
<keyword evidence="1" id="KW-1133">Transmembrane helix</keyword>
<evidence type="ECO:0000313" key="3">
    <source>
        <dbReference type="Proteomes" id="UP000193450"/>
    </source>
</evidence>
<keyword evidence="3" id="KW-1185">Reference proteome</keyword>
<protein>
    <recommendedName>
        <fullName evidence="4">Toxin CptA</fullName>
    </recommendedName>
</protein>
<keyword evidence="1" id="KW-0472">Membrane</keyword>
<organism evidence="2 3">
    <name type="scientific">Oceanicoccus sagamiensis</name>
    <dbReference type="NCBI Taxonomy" id="716816"/>
    <lineage>
        <taxon>Bacteria</taxon>
        <taxon>Pseudomonadati</taxon>
        <taxon>Pseudomonadota</taxon>
        <taxon>Gammaproteobacteria</taxon>
        <taxon>Cellvibrionales</taxon>
        <taxon>Spongiibacteraceae</taxon>
        <taxon>Oceanicoccus</taxon>
    </lineage>
</organism>
<evidence type="ECO:0000256" key="1">
    <source>
        <dbReference type="SAM" id="Phobius"/>
    </source>
</evidence>
<dbReference type="Pfam" id="PF07254">
    <property type="entry name" value="Cpta_toxin"/>
    <property type="match status" value="1"/>
</dbReference>
<feature type="transmembrane region" description="Helical" evidence="1">
    <location>
        <begin position="20"/>
        <end position="49"/>
    </location>
</feature>
<reference evidence="2 3" key="1">
    <citation type="submission" date="2016-11" db="EMBL/GenBank/DDBJ databases">
        <title>Trade-off between light-utilization and light-protection in marine flavobacteria.</title>
        <authorList>
            <person name="Kumagai Y."/>
        </authorList>
    </citation>
    <scope>NUCLEOTIDE SEQUENCE [LARGE SCALE GENOMIC DNA]</scope>
    <source>
        <strain evidence="2 3">NBRC 107125</strain>
    </source>
</reference>
<name>A0A1X9NBD6_9GAMM</name>